<dbReference type="InterPro" id="IPR001650">
    <property type="entry name" value="Helicase_C-like"/>
</dbReference>
<feature type="region of interest" description="Disordered" evidence="7">
    <location>
        <begin position="1"/>
        <end position="202"/>
    </location>
</feature>
<dbReference type="Pfam" id="PF00270">
    <property type="entry name" value="DEAD"/>
    <property type="match status" value="1"/>
</dbReference>
<feature type="domain" description="Helicase ATP-binding" evidence="8">
    <location>
        <begin position="236"/>
        <end position="501"/>
    </location>
</feature>
<proteinExistence type="inferred from homology"/>
<organism evidence="10 11">
    <name type="scientific">Toxoplasma gondii (strain ATCC 50611 / Me49)</name>
    <dbReference type="NCBI Taxonomy" id="508771"/>
    <lineage>
        <taxon>Eukaryota</taxon>
        <taxon>Sar</taxon>
        <taxon>Alveolata</taxon>
        <taxon>Apicomplexa</taxon>
        <taxon>Conoidasida</taxon>
        <taxon>Coccidia</taxon>
        <taxon>Eucoccidiorida</taxon>
        <taxon>Eimeriorina</taxon>
        <taxon>Sarcocystidae</taxon>
        <taxon>Toxoplasma</taxon>
    </lineage>
</organism>
<gene>
    <name evidence="10" type="ORF">TGME49_251480</name>
</gene>
<keyword evidence="4 6" id="KW-0067">ATP-binding</keyword>
<keyword evidence="11" id="KW-1185">Reference proteome</keyword>
<evidence type="ECO:0000259" key="9">
    <source>
        <dbReference type="PROSITE" id="PS51194"/>
    </source>
</evidence>
<accession>S8EW15</accession>
<evidence type="ECO:0000256" key="3">
    <source>
        <dbReference type="ARBA" id="ARBA00022806"/>
    </source>
</evidence>
<feature type="compositionally biased region" description="Acidic residues" evidence="7">
    <location>
        <begin position="118"/>
        <end position="197"/>
    </location>
</feature>
<dbReference type="SMART" id="SM00490">
    <property type="entry name" value="HELICc"/>
    <property type="match status" value="1"/>
</dbReference>
<sequence length="1106" mass="121936">MRGRESPGSRRVSQRGVETPWSRQVCPLPGRSREGNRVCLRSEGPSLSFSASPLGARGGRKGLACMQMGGKRRELFARGKRQASHGGGVDVHRTAGTPGSTSAEPRRQKRRREIGEETREEGDGEEAERDEEEDNEEERGAEDAGEDADSVSEAEGEEEGEEDADSVSEADGQEEGEEEGEGEGEAEGEEDASDSGDDLFSSCTFSQMEGILHTRLIRTLNHHGFRRLTAIQHLAIPTVLHRHDTLVQCFTGSGKTLCFVVPLLQQLLAEHERTGKSLRRGDGTRGLLLMPTRELAVQACSQISRLAQLFPWIVVAAVTGGEKKQSEKRRLRAGVTVLLGTPGRLLDHLTTTSCFEVSALHLLVLDEADRLLDLGFEAKLKKIVTLLAEKKAEQLQMKALRLQILEEQNPEREEESRAREEHADGGSEDDGEAPDKVEASSAETKRKKGEKGSSVAGKSSCGSAAALSGRGEEFQVIMASATLTPQVERLAAFCLRQEPQWVSLDRYREPLLERLRLTMAEETAKPQATPRSLPGFPCCCALSPATCASSAQTPEGEAQDSQASAETKFHVPAQLRQYYLQLSSPRLRLLPLLALLLQVAKTGKGKAIVFLSCCDAVEHLHALLQRLRWPGPILDREQRKRQKERIALMRRIRGTAGREAIRLATRDLERKRRRRKRQSAEDDASDGQSDLDEEEEDEDGEEEGDELLGEIVLSGVSLFKLHGQMERDDRLGYLKEFSETPGAAVLFATDVAARGLNLPYVTWIAQFDLPQQIEEYVHRIGRTARLGKQGNALIFLLDCERGYADYLRQRGFSSLQEMDEARMLDTLFDSHMPDYLRHLESPTSFLVKQFATFVAERPSLLQTARRAFLGTLRALRCLGKDARAVCSHASLHTGHLATSFGLNEAPREAAMRLRTGDHSAPHSGGKSGGLGGRQSRSKERDVGRSGFASKARHSKTPPPRPRRSFSSGFRERSGEKPREETSEIEVVPAKQAKQTDRFSGAKTKDLEAARATQHLRAKGDLLRVSGIGKKKNFNSKGERKRPRLDSSDGGGRAKKNRRDDASGKPRNGLGGKPGRHAKTPGVQTSRGKRGGSQESRIRNLSQSEFG</sequence>
<evidence type="ECO:0000256" key="5">
    <source>
        <dbReference type="ARBA" id="ARBA00022884"/>
    </source>
</evidence>
<dbReference type="Gene3D" id="3.40.50.300">
    <property type="entry name" value="P-loop containing nucleotide triphosphate hydrolases"/>
    <property type="match status" value="2"/>
</dbReference>
<feature type="compositionally biased region" description="Basic and acidic residues" evidence="7">
    <location>
        <begin position="969"/>
        <end position="981"/>
    </location>
</feature>
<dbReference type="AlphaFoldDB" id="S8EW15"/>
<dbReference type="InterPro" id="IPR000629">
    <property type="entry name" value="RNA-helicase_DEAD-box_CS"/>
</dbReference>
<feature type="domain" description="Helicase C-terminal" evidence="9">
    <location>
        <begin position="591"/>
        <end position="840"/>
    </location>
</feature>
<dbReference type="PROSITE" id="PS51192">
    <property type="entry name" value="HELICASE_ATP_BIND_1"/>
    <property type="match status" value="1"/>
</dbReference>
<feature type="region of interest" description="Disordered" evidence="7">
    <location>
        <begin position="406"/>
        <end position="462"/>
    </location>
</feature>
<evidence type="ECO:0000256" key="7">
    <source>
        <dbReference type="SAM" id="MobiDB-lite"/>
    </source>
</evidence>
<keyword evidence="1 6" id="KW-0547">Nucleotide-binding</keyword>
<dbReference type="Proteomes" id="UP000001529">
    <property type="component" value="Chromosome XII"/>
</dbReference>
<comment type="function">
    <text evidence="6">RNA helicase.</text>
</comment>
<keyword evidence="2 6" id="KW-0378">Hydrolase</keyword>
<evidence type="ECO:0000256" key="4">
    <source>
        <dbReference type="ARBA" id="ARBA00022840"/>
    </source>
</evidence>
<keyword evidence="3 6" id="KW-0347">Helicase</keyword>
<comment type="similarity">
    <text evidence="6">Belongs to the DEAD box helicase family.</text>
</comment>
<dbReference type="EMBL" id="CM002047">
    <property type="protein sequence ID" value="EPT25213.1"/>
    <property type="molecule type" value="Genomic_DNA"/>
</dbReference>
<feature type="compositionally biased region" description="Basic residues" evidence="7">
    <location>
        <begin position="950"/>
        <end position="963"/>
    </location>
</feature>
<dbReference type="InterPro" id="IPR014001">
    <property type="entry name" value="Helicase_ATP-bd"/>
</dbReference>
<dbReference type="PROSITE" id="PS00039">
    <property type="entry name" value="DEAD_ATP_HELICASE"/>
    <property type="match status" value="1"/>
</dbReference>
<dbReference type="InterPro" id="IPR011545">
    <property type="entry name" value="DEAD/DEAH_box_helicase_dom"/>
</dbReference>
<evidence type="ECO:0000313" key="11">
    <source>
        <dbReference type="Proteomes" id="UP000001529"/>
    </source>
</evidence>
<dbReference type="CDD" id="cd18787">
    <property type="entry name" value="SF2_C_DEAD"/>
    <property type="match status" value="1"/>
</dbReference>
<dbReference type="SMART" id="SM00487">
    <property type="entry name" value="DEXDc"/>
    <property type="match status" value="1"/>
</dbReference>
<dbReference type="KEGG" id="tgo:TGME49_251480"/>
<dbReference type="PhylomeDB" id="S8EW15"/>
<dbReference type="InterPro" id="IPR025313">
    <property type="entry name" value="SPB4-like_CTE"/>
</dbReference>
<dbReference type="HOGENOM" id="CLU_282503_0_0_1"/>
<feature type="compositionally biased region" description="Acidic residues" evidence="7">
    <location>
        <begin position="681"/>
        <end position="704"/>
    </location>
</feature>
<dbReference type="GO" id="GO:0003724">
    <property type="term" value="F:RNA helicase activity"/>
    <property type="evidence" value="ECO:0007669"/>
    <property type="project" value="UniProtKB-EC"/>
</dbReference>
<comment type="domain">
    <text evidence="6">The Q motif is unique to and characteristic of the DEAD box family of RNA helicases and controls ATP binding and hydrolysis.</text>
</comment>
<dbReference type="GO" id="GO:0016887">
    <property type="term" value="F:ATP hydrolysis activity"/>
    <property type="evidence" value="ECO:0007669"/>
    <property type="project" value="RHEA"/>
</dbReference>
<feature type="region of interest" description="Disordered" evidence="7">
    <location>
        <begin position="672"/>
        <end position="704"/>
    </location>
</feature>
<name>S8EW15_TOXGM</name>
<feature type="compositionally biased region" description="Basic residues" evidence="7">
    <location>
        <begin position="1028"/>
        <end position="1042"/>
    </location>
</feature>
<feature type="region of interest" description="Disordered" evidence="7">
    <location>
        <begin position="915"/>
        <end position="1106"/>
    </location>
</feature>
<feature type="compositionally biased region" description="Basic and acidic residues" evidence="7">
    <location>
        <begin position="409"/>
        <end position="425"/>
    </location>
</feature>
<dbReference type="PROSITE" id="PS51194">
    <property type="entry name" value="HELICASE_CTER"/>
    <property type="match status" value="1"/>
</dbReference>
<evidence type="ECO:0000256" key="6">
    <source>
        <dbReference type="RuleBase" id="RU365068"/>
    </source>
</evidence>
<dbReference type="PANTHER" id="PTHR24031">
    <property type="entry name" value="RNA HELICASE"/>
    <property type="match status" value="1"/>
</dbReference>
<evidence type="ECO:0000256" key="1">
    <source>
        <dbReference type="ARBA" id="ARBA00022741"/>
    </source>
</evidence>
<dbReference type="VEuPathDB" id="ToxoDB:TGME49_251480"/>
<reference evidence="10" key="1">
    <citation type="submission" date="2013-04" db="EMBL/GenBank/DDBJ databases">
        <authorList>
            <person name="Sibley D."/>
            <person name="Venepally P."/>
            <person name="Karamycheva S."/>
            <person name="Hadjithomas M."/>
            <person name="Khan A."/>
            <person name="Brunk B."/>
            <person name="Roos D."/>
            <person name="Caler E."/>
            <person name="Lorenzi H."/>
        </authorList>
    </citation>
    <scope>NUCLEOTIDE SEQUENCE [LARGE SCALE GENOMIC DNA]</scope>
    <source>
        <strain evidence="10">ME49</strain>
    </source>
</reference>
<dbReference type="InterPro" id="IPR027417">
    <property type="entry name" value="P-loop_NTPase"/>
</dbReference>
<evidence type="ECO:0000313" key="10">
    <source>
        <dbReference type="EMBL" id="EPT25213.1"/>
    </source>
</evidence>
<dbReference type="GO" id="GO:0005524">
    <property type="term" value="F:ATP binding"/>
    <property type="evidence" value="ECO:0007669"/>
    <property type="project" value="UniProtKB-UniRule"/>
</dbReference>
<evidence type="ECO:0000259" key="8">
    <source>
        <dbReference type="PROSITE" id="PS51192"/>
    </source>
</evidence>
<keyword evidence="5 6" id="KW-0694">RNA-binding</keyword>
<dbReference type="GO" id="GO:0003723">
    <property type="term" value="F:RNA binding"/>
    <property type="evidence" value="ECO:0007669"/>
    <property type="project" value="UniProtKB-UniRule"/>
</dbReference>
<dbReference type="EMBL" id="KE138840">
    <property type="protein sequence ID" value="EPT25213.1"/>
    <property type="molecule type" value="Genomic_DNA"/>
</dbReference>
<dbReference type="Pfam" id="PF00271">
    <property type="entry name" value="Helicase_C"/>
    <property type="match status" value="1"/>
</dbReference>
<dbReference type="SUPFAM" id="SSF52540">
    <property type="entry name" value="P-loop containing nucleoside triphosphate hydrolases"/>
    <property type="match status" value="2"/>
</dbReference>
<dbReference type="SMART" id="SM01178">
    <property type="entry name" value="DUF4217"/>
    <property type="match status" value="1"/>
</dbReference>
<comment type="catalytic activity">
    <reaction evidence="6">
        <text>ATP + H2O = ADP + phosphate + H(+)</text>
        <dbReference type="Rhea" id="RHEA:13065"/>
        <dbReference type="ChEBI" id="CHEBI:15377"/>
        <dbReference type="ChEBI" id="CHEBI:15378"/>
        <dbReference type="ChEBI" id="CHEBI:30616"/>
        <dbReference type="ChEBI" id="CHEBI:43474"/>
        <dbReference type="ChEBI" id="CHEBI:456216"/>
        <dbReference type="EC" id="3.6.4.13"/>
    </reaction>
</comment>
<feature type="compositionally biased region" description="Polar residues" evidence="7">
    <location>
        <begin position="1092"/>
        <end position="1106"/>
    </location>
</feature>
<protein>
    <recommendedName>
        <fullName evidence="6">ATP-dependent RNA helicase</fullName>
        <ecNumber evidence="6">3.6.4.13</ecNumber>
    </recommendedName>
</protein>
<dbReference type="EC" id="3.6.4.13" evidence="6"/>
<dbReference type="GeneID" id="7895979"/>
<evidence type="ECO:0000256" key="2">
    <source>
        <dbReference type="ARBA" id="ARBA00022801"/>
    </source>
</evidence>
<dbReference type="OrthoDB" id="422663at2759"/>
<dbReference type="RefSeq" id="XP_002367389.1">
    <property type="nucleotide sequence ID" value="XM_002367348.2"/>
</dbReference>